<evidence type="ECO:0000259" key="1">
    <source>
        <dbReference type="Pfam" id="PF18545"/>
    </source>
</evidence>
<dbReference type="Pfam" id="PF18545">
    <property type="entry name" value="HalOD1"/>
    <property type="match status" value="1"/>
</dbReference>
<gene>
    <name evidence="2" type="ORF">SAMN06269185_1443</name>
</gene>
<keyword evidence="3" id="KW-1185">Reference proteome</keyword>
<dbReference type="InterPro" id="IPR040624">
    <property type="entry name" value="HalOD1"/>
</dbReference>
<dbReference type="RefSeq" id="WP_097008430.1">
    <property type="nucleotide sequence ID" value="NZ_OBEJ01000002.1"/>
</dbReference>
<organism evidence="2 3">
    <name type="scientific">Natronoarchaeum philippinense</name>
    <dbReference type="NCBI Taxonomy" id="558529"/>
    <lineage>
        <taxon>Archaea</taxon>
        <taxon>Methanobacteriati</taxon>
        <taxon>Methanobacteriota</taxon>
        <taxon>Stenosarchaea group</taxon>
        <taxon>Halobacteria</taxon>
        <taxon>Halobacteriales</taxon>
        <taxon>Natronoarchaeaceae</taxon>
    </lineage>
</organism>
<sequence length="84" mass="9077">MDIPPDAETVEIDLDTAVDVQILELVARVADRPVLELPALFDVVDSEALDVIVRDGIGITAMFEYADCMVHIDGTQIAVELLPG</sequence>
<proteinExistence type="predicted"/>
<evidence type="ECO:0000313" key="2">
    <source>
        <dbReference type="EMBL" id="SNZ11961.1"/>
    </source>
</evidence>
<feature type="domain" description="Halobacterial output" evidence="1">
    <location>
        <begin position="18"/>
        <end position="75"/>
    </location>
</feature>
<evidence type="ECO:0000313" key="3">
    <source>
        <dbReference type="Proteomes" id="UP000219453"/>
    </source>
</evidence>
<protein>
    <recommendedName>
        <fullName evidence="1">Halobacterial output domain-containing protein</fullName>
    </recommendedName>
</protein>
<dbReference type="Proteomes" id="UP000219453">
    <property type="component" value="Unassembled WGS sequence"/>
</dbReference>
<dbReference type="AlphaFoldDB" id="A0A285NWE5"/>
<reference evidence="2 3" key="1">
    <citation type="submission" date="2017-09" db="EMBL/GenBank/DDBJ databases">
        <authorList>
            <person name="Ehlers B."/>
            <person name="Leendertz F.H."/>
        </authorList>
    </citation>
    <scope>NUCLEOTIDE SEQUENCE [LARGE SCALE GENOMIC DNA]</scope>
    <source>
        <strain evidence="2 3">DSM 27208</strain>
    </source>
</reference>
<name>A0A285NWE5_NATPI</name>
<dbReference type="EMBL" id="OBEJ01000002">
    <property type="protein sequence ID" value="SNZ11961.1"/>
    <property type="molecule type" value="Genomic_DNA"/>
</dbReference>
<accession>A0A285NWE5</accession>